<evidence type="ECO:0000256" key="1">
    <source>
        <dbReference type="ARBA" id="ARBA00007637"/>
    </source>
</evidence>
<dbReference type="Proteomes" id="UP001221924">
    <property type="component" value="Unassembled WGS sequence"/>
</dbReference>
<dbReference type="Pfam" id="PF01370">
    <property type="entry name" value="Epimerase"/>
    <property type="match status" value="1"/>
</dbReference>
<protein>
    <submittedName>
        <fullName evidence="3">NAD-dependent epimerase/dehydratase family protein</fullName>
    </submittedName>
</protein>
<evidence type="ECO:0000259" key="2">
    <source>
        <dbReference type="Pfam" id="PF01370"/>
    </source>
</evidence>
<dbReference type="GeneID" id="66307848"/>
<dbReference type="EMBL" id="JARFID010000030">
    <property type="protein sequence ID" value="MDE8696731.1"/>
    <property type="molecule type" value="Genomic_DNA"/>
</dbReference>
<evidence type="ECO:0000313" key="3">
    <source>
        <dbReference type="EMBL" id="MDE8696731.1"/>
    </source>
</evidence>
<comment type="caution">
    <text evidence="3">The sequence shown here is derived from an EMBL/GenBank/DDBJ whole genome shotgun (WGS) entry which is preliminary data.</text>
</comment>
<dbReference type="Gene3D" id="3.40.50.720">
    <property type="entry name" value="NAD(P)-binding Rossmann-like Domain"/>
    <property type="match status" value="1"/>
</dbReference>
<proteinExistence type="inferred from homology"/>
<reference evidence="3" key="1">
    <citation type="submission" date="2023-03" db="EMBL/GenBank/DDBJ databases">
        <title>DFI Biobank Strains.</title>
        <authorList>
            <person name="Mostad J."/>
            <person name="Paddock L."/>
            <person name="Medina S."/>
            <person name="Waligurski E."/>
            <person name="Barat B."/>
            <person name="Smith R."/>
            <person name="Burgo V."/>
            <person name="Metcalfe C."/>
            <person name="Woodson C."/>
            <person name="Sundararajan A."/>
            <person name="Ramaswamy R."/>
            <person name="Lin H."/>
            <person name="Pamer E.G."/>
        </authorList>
    </citation>
    <scope>NUCLEOTIDE SEQUENCE</scope>
    <source>
        <strain evidence="3">DFI.9.5</strain>
    </source>
</reference>
<comment type="similarity">
    <text evidence="1">Belongs to the NAD(P)-dependent epimerase/dehydratase family.</text>
</comment>
<name>A0AAW6M616_9BACE</name>
<dbReference type="InterPro" id="IPR036291">
    <property type="entry name" value="NAD(P)-bd_dom_sf"/>
</dbReference>
<accession>A0AAW6M616</accession>
<dbReference type="AlphaFoldDB" id="A0AAW6M616"/>
<organism evidence="3 4">
    <name type="scientific">Bacteroides cellulosilyticus</name>
    <dbReference type="NCBI Taxonomy" id="246787"/>
    <lineage>
        <taxon>Bacteria</taxon>
        <taxon>Pseudomonadati</taxon>
        <taxon>Bacteroidota</taxon>
        <taxon>Bacteroidia</taxon>
        <taxon>Bacteroidales</taxon>
        <taxon>Bacteroidaceae</taxon>
        <taxon>Bacteroides</taxon>
    </lineage>
</organism>
<gene>
    <name evidence="3" type="ORF">PZH42_21740</name>
</gene>
<dbReference type="InterPro" id="IPR001509">
    <property type="entry name" value="Epimerase_deHydtase"/>
</dbReference>
<dbReference type="RefSeq" id="WP_195508012.1">
    <property type="nucleotide sequence ID" value="NZ_CP072251.1"/>
</dbReference>
<evidence type="ECO:0000313" key="4">
    <source>
        <dbReference type="Proteomes" id="UP001221924"/>
    </source>
</evidence>
<dbReference type="PANTHER" id="PTHR43000">
    <property type="entry name" value="DTDP-D-GLUCOSE 4,6-DEHYDRATASE-RELATED"/>
    <property type="match status" value="1"/>
</dbReference>
<feature type="domain" description="NAD-dependent epimerase/dehydratase" evidence="2">
    <location>
        <begin position="5"/>
        <end position="214"/>
    </location>
</feature>
<sequence length="298" mass="33542">MKYSILGTNGFLSTAIAKFCNQKGYGLDMYGLHEPIGHSYDNFYKMNLVEENIDMSTLKNSDVIIYAIGAGIQSNLNESVNLIYSLNVNVPINICNQLRFLGYNGRFVTFGSVFEIGETSLKHPFTEEELLVSTSQAPNDYTVSKRILSRFVESYKHDYTHWHFFIPTIYGEGENPMRLIPYTVSAIREGRELVFTSGEQVRQYIHVSEVPLIIDKCVLENVPSGCYNLEGNETLTVKEIVTLIHDVMGCTVPDGCFGKVKRKDVGMKYLALDGSKLKTFIPVELSKTISGSCKKYES</sequence>
<dbReference type="SUPFAM" id="SSF51735">
    <property type="entry name" value="NAD(P)-binding Rossmann-fold domains"/>
    <property type="match status" value="1"/>
</dbReference>